<accession>A0A9P5U597</accession>
<feature type="region of interest" description="Disordered" evidence="1">
    <location>
        <begin position="279"/>
        <end position="303"/>
    </location>
</feature>
<evidence type="ECO:0000256" key="1">
    <source>
        <dbReference type="SAM" id="MobiDB-lite"/>
    </source>
</evidence>
<dbReference type="EMBL" id="JADNRY010000101">
    <property type="protein sequence ID" value="KAF9065568.1"/>
    <property type="molecule type" value="Genomic_DNA"/>
</dbReference>
<protein>
    <submittedName>
        <fullName evidence="2">Uncharacterized protein</fullName>
    </submittedName>
</protein>
<name>A0A9P5U597_9AGAR</name>
<evidence type="ECO:0000313" key="2">
    <source>
        <dbReference type="EMBL" id="KAF9065568.1"/>
    </source>
</evidence>
<dbReference type="AlphaFoldDB" id="A0A9P5U597"/>
<proteinExistence type="predicted"/>
<reference evidence="2" key="1">
    <citation type="submission" date="2020-11" db="EMBL/GenBank/DDBJ databases">
        <authorList>
            <consortium name="DOE Joint Genome Institute"/>
            <person name="Ahrendt S."/>
            <person name="Riley R."/>
            <person name="Andreopoulos W."/>
            <person name="Labutti K."/>
            <person name="Pangilinan J."/>
            <person name="Ruiz-Duenas F.J."/>
            <person name="Barrasa J.M."/>
            <person name="Sanchez-Garcia M."/>
            <person name="Camarero S."/>
            <person name="Miyauchi S."/>
            <person name="Serrano A."/>
            <person name="Linde D."/>
            <person name="Babiker R."/>
            <person name="Drula E."/>
            <person name="Ayuso-Fernandez I."/>
            <person name="Pacheco R."/>
            <person name="Padilla G."/>
            <person name="Ferreira P."/>
            <person name="Barriuso J."/>
            <person name="Kellner H."/>
            <person name="Castanera R."/>
            <person name="Alfaro M."/>
            <person name="Ramirez L."/>
            <person name="Pisabarro A.G."/>
            <person name="Kuo A."/>
            <person name="Tritt A."/>
            <person name="Lipzen A."/>
            <person name="He G."/>
            <person name="Yan M."/>
            <person name="Ng V."/>
            <person name="Cullen D."/>
            <person name="Martin F."/>
            <person name="Rosso M.-N."/>
            <person name="Henrissat B."/>
            <person name="Hibbett D."/>
            <person name="Martinez A.T."/>
            <person name="Grigoriev I.V."/>
        </authorList>
    </citation>
    <scope>NUCLEOTIDE SEQUENCE</scope>
    <source>
        <strain evidence="2">AH 40177</strain>
    </source>
</reference>
<sequence length="367" mass="40537">MPIPPNPPFPSNQIMFRSYEDEHNKKRRDSSALRQNVASGNNVQFNGLRSPFNASRHLPPLPTTSEAVTDKPIVLSKSANENTATTAPCMGPCCVTSTASAVATKEHLPFKNYWSATHYDERDGPDSAGRISDFVSVSPTQRRLTYSATEFGEEPQRAINDRGGVQVSSQEFRYGYVEDKAVVNCNRVDVEQAEPTSALTLKPLFYTIPQSRGFIRREIMEPRLPPDPYFRSTSPKSYQTFTTGSVGEICSSTQSHMTIALPISHPHIAASSTPNTMKKLYKATSPSESSPHRGESNAQNHRLRSVHNKPSFLSTSNITLSLILVLEFVLELVLHKQIARVNIALPLSKSVRSSSTVAKHPGPGRKF</sequence>
<organism evidence="2 3">
    <name type="scientific">Rhodocollybia butyracea</name>
    <dbReference type="NCBI Taxonomy" id="206335"/>
    <lineage>
        <taxon>Eukaryota</taxon>
        <taxon>Fungi</taxon>
        <taxon>Dikarya</taxon>
        <taxon>Basidiomycota</taxon>
        <taxon>Agaricomycotina</taxon>
        <taxon>Agaricomycetes</taxon>
        <taxon>Agaricomycetidae</taxon>
        <taxon>Agaricales</taxon>
        <taxon>Marasmiineae</taxon>
        <taxon>Omphalotaceae</taxon>
        <taxon>Rhodocollybia</taxon>
    </lineage>
</organism>
<dbReference type="Proteomes" id="UP000772434">
    <property type="component" value="Unassembled WGS sequence"/>
</dbReference>
<gene>
    <name evidence="2" type="ORF">BDP27DRAFT_1424655</name>
</gene>
<evidence type="ECO:0000313" key="3">
    <source>
        <dbReference type="Proteomes" id="UP000772434"/>
    </source>
</evidence>
<feature type="region of interest" description="Disordered" evidence="1">
    <location>
        <begin position="41"/>
        <end position="70"/>
    </location>
</feature>
<comment type="caution">
    <text evidence="2">The sequence shown here is derived from an EMBL/GenBank/DDBJ whole genome shotgun (WGS) entry which is preliminary data.</text>
</comment>
<keyword evidence="3" id="KW-1185">Reference proteome</keyword>